<keyword evidence="7" id="KW-0560">Oxidoreductase</keyword>
<keyword evidence="4" id="KW-0285">Flavoprotein</keyword>
<dbReference type="GO" id="GO:0010133">
    <property type="term" value="P:L-proline catabolic process to L-glutamate"/>
    <property type="evidence" value="ECO:0007669"/>
    <property type="project" value="UniProtKB-UniPathway"/>
</dbReference>
<dbReference type="GO" id="GO:0004657">
    <property type="term" value="F:proline dehydrogenase activity"/>
    <property type="evidence" value="ECO:0007669"/>
    <property type="project" value="UniProtKB-EC"/>
</dbReference>
<dbReference type="Gene3D" id="3.20.20.220">
    <property type="match status" value="1"/>
</dbReference>
<keyword evidence="6" id="KW-0274">FAD</keyword>
<evidence type="ECO:0000256" key="1">
    <source>
        <dbReference type="ARBA" id="ARBA00001974"/>
    </source>
</evidence>
<dbReference type="Pfam" id="PF01619">
    <property type="entry name" value="Pro_dh"/>
    <property type="match status" value="1"/>
</dbReference>
<proteinExistence type="predicted"/>
<evidence type="ECO:0000313" key="11">
    <source>
        <dbReference type="EMBL" id="QQR92297.1"/>
    </source>
</evidence>
<protein>
    <recommendedName>
        <fullName evidence="3">proline dehydrogenase</fullName>
        <ecNumber evidence="3">1.5.5.2</ecNumber>
    </recommendedName>
</protein>
<feature type="domain" description="Proline dehydrogenase" evidence="10">
    <location>
        <begin position="25"/>
        <end position="265"/>
    </location>
</feature>
<dbReference type="EC" id="1.5.5.2" evidence="3"/>
<organism evidence="11">
    <name type="scientific">Candidatus Iainarchaeum sp</name>
    <dbReference type="NCBI Taxonomy" id="3101447"/>
    <lineage>
        <taxon>Archaea</taxon>
        <taxon>Candidatus Iainarchaeota</taxon>
        <taxon>Candidatus Iainarchaeia</taxon>
        <taxon>Candidatus Iainarchaeales</taxon>
        <taxon>Candidatus Iainarchaeaceae</taxon>
        <taxon>Candidatus Iainarchaeum</taxon>
    </lineage>
</organism>
<name>A0A7T9DJ54_9ARCH</name>
<dbReference type="InterPro" id="IPR008219">
    <property type="entry name" value="PRODH_bac_arc"/>
</dbReference>
<evidence type="ECO:0000256" key="5">
    <source>
        <dbReference type="ARBA" id="ARBA00022741"/>
    </source>
</evidence>
<comment type="pathway">
    <text evidence="2">Amino-acid degradation; L-proline degradation into L-glutamate; L-glutamate from L-proline: step 1/2.</text>
</comment>
<dbReference type="InterPro" id="IPR002872">
    <property type="entry name" value="Proline_DH_dom"/>
</dbReference>
<reference evidence="11" key="1">
    <citation type="submission" date="2020-11" db="EMBL/GenBank/DDBJ databases">
        <title>Connecting structure to function with the recovery of over 1000 high-quality activated sludge metagenome-assembled genomes encoding full-length rRNA genes using long-read sequencing.</title>
        <authorList>
            <person name="Singleton C.M."/>
            <person name="Petriglieri F."/>
            <person name="Kristensen J.M."/>
            <person name="Kirkegaard R.H."/>
            <person name="Michaelsen T.Y."/>
            <person name="Andersen M.H."/>
            <person name="Karst S.M."/>
            <person name="Dueholm M.S."/>
            <person name="Nielsen P.H."/>
            <person name="Albertsen M."/>
        </authorList>
    </citation>
    <scope>NUCLEOTIDE SEQUENCE</scope>
    <source>
        <strain evidence="11">Fred_18-Q3-R57-64_BAT3C.431</strain>
    </source>
</reference>
<dbReference type="GO" id="GO:0000166">
    <property type="term" value="F:nucleotide binding"/>
    <property type="evidence" value="ECO:0007669"/>
    <property type="project" value="UniProtKB-KW"/>
</dbReference>
<dbReference type="PIRSF" id="PIRSF000196">
    <property type="entry name" value="Pro_dehydrog"/>
    <property type="match status" value="1"/>
</dbReference>
<comment type="catalytic activity">
    <reaction evidence="9">
        <text>L-proline + a quinone = (S)-1-pyrroline-5-carboxylate + a quinol + H(+)</text>
        <dbReference type="Rhea" id="RHEA:23784"/>
        <dbReference type="ChEBI" id="CHEBI:15378"/>
        <dbReference type="ChEBI" id="CHEBI:17388"/>
        <dbReference type="ChEBI" id="CHEBI:24646"/>
        <dbReference type="ChEBI" id="CHEBI:60039"/>
        <dbReference type="ChEBI" id="CHEBI:132124"/>
        <dbReference type="EC" id="1.5.5.2"/>
    </reaction>
</comment>
<gene>
    <name evidence="11" type="ORF">IPJ89_04025</name>
</gene>
<evidence type="ECO:0000256" key="9">
    <source>
        <dbReference type="ARBA" id="ARBA00048779"/>
    </source>
</evidence>
<dbReference type="InterPro" id="IPR015659">
    <property type="entry name" value="Proline_oxidase"/>
</dbReference>
<dbReference type="PANTHER" id="PTHR13914">
    <property type="entry name" value="PROLINE OXIDASE"/>
    <property type="match status" value="1"/>
</dbReference>
<dbReference type="UniPathway" id="UPA00261">
    <property type="reaction ID" value="UER00373"/>
</dbReference>
<dbReference type="Proteomes" id="UP000596004">
    <property type="component" value="Chromosome"/>
</dbReference>
<evidence type="ECO:0000256" key="6">
    <source>
        <dbReference type="ARBA" id="ARBA00022827"/>
    </source>
</evidence>
<evidence type="ECO:0000256" key="3">
    <source>
        <dbReference type="ARBA" id="ARBA00012695"/>
    </source>
</evidence>
<comment type="cofactor">
    <cofactor evidence="1">
        <name>FAD</name>
        <dbReference type="ChEBI" id="CHEBI:57692"/>
    </cofactor>
</comment>
<evidence type="ECO:0000259" key="10">
    <source>
        <dbReference type="Pfam" id="PF01619"/>
    </source>
</evidence>
<keyword evidence="5" id="KW-0547">Nucleotide-binding</keyword>
<evidence type="ECO:0000256" key="7">
    <source>
        <dbReference type="ARBA" id="ARBA00023002"/>
    </source>
</evidence>
<dbReference type="PANTHER" id="PTHR13914:SF0">
    <property type="entry name" value="PROLINE DEHYDROGENASE 1, MITOCHONDRIAL"/>
    <property type="match status" value="1"/>
</dbReference>
<evidence type="ECO:0000256" key="2">
    <source>
        <dbReference type="ARBA" id="ARBA00004739"/>
    </source>
</evidence>
<dbReference type="EMBL" id="CP064981">
    <property type="protein sequence ID" value="QQR92297.1"/>
    <property type="molecule type" value="Genomic_DNA"/>
</dbReference>
<evidence type="ECO:0000256" key="8">
    <source>
        <dbReference type="ARBA" id="ARBA00023062"/>
    </source>
</evidence>
<keyword evidence="8" id="KW-0642">Proline metabolism</keyword>
<sequence>MLKFLLRPLVPRFIAGETVEGALAYAKGLRSRKILPIFDVLGEHAQKKAEIVRVMGQYLELLEKMNQSNVKGAIAVKLTALGLDIDPLLCYRAVLRVVQRADDLEVVVWLDMEDSPYTQRTISTYNKLHQQHSNVGVCIQADLKRSKKDVLALLLDSPRIRLVKGVYAESTTIAFASHREITQHYKELLKLCLQRNANVAVASHDPEILAYALQLNPEKTKIEFQLLKGVRDDEKKMLVEKGYRVYEYVPFGKEWEKYIMRRIGEGWRNMWWRISEIRVR</sequence>
<evidence type="ECO:0000256" key="4">
    <source>
        <dbReference type="ARBA" id="ARBA00022630"/>
    </source>
</evidence>
<accession>A0A7T9DJ54</accession>
<dbReference type="AlphaFoldDB" id="A0A7T9DJ54"/>
<dbReference type="SUPFAM" id="SSF51730">
    <property type="entry name" value="FAD-linked oxidoreductase"/>
    <property type="match status" value="1"/>
</dbReference>
<dbReference type="InterPro" id="IPR029041">
    <property type="entry name" value="FAD-linked_oxidoreductase-like"/>
</dbReference>